<reference evidence="1" key="1">
    <citation type="submission" date="2020-05" db="EMBL/GenBank/DDBJ databases">
        <authorList>
            <person name="Chiriac C."/>
            <person name="Salcher M."/>
            <person name="Ghai R."/>
            <person name="Kavagutti S V."/>
        </authorList>
    </citation>
    <scope>NUCLEOTIDE SEQUENCE</scope>
</reference>
<evidence type="ECO:0000313" key="2">
    <source>
        <dbReference type="EMBL" id="CAB4845476.1"/>
    </source>
</evidence>
<name>A0A6J6NXA0_9ZZZZ</name>
<dbReference type="EMBL" id="CAFBAA010000065">
    <property type="protein sequence ID" value="CAB4845476.1"/>
    <property type="molecule type" value="Genomic_DNA"/>
</dbReference>
<dbReference type="EMBL" id="CAFBRC010000131">
    <property type="protein sequence ID" value="CAB5077972.1"/>
    <property type="molecule type" value="Genomic_DNA"/>
</dbReference>
<gene>
    <name evidence="1" type="ORF">UFOPK2423_00605</name>
    <name evidence="2" type="ORF">UFOPK3266_01629</name>
    <name evidence="3" type="ORF">UFOPK4367_01432</name>
</gene>
<evidence type="ECO:0000313" key="3">
    <source>
        <dbReference type="EMBL" id="CAB5077972.1"/>
    </source>
</evidence>
<proteinExistence type="predicted"/>
<dbReference type="EMBL" id="CAEZXN010000010">
    <property type="protein sequence ID" value="CAB4691460.1"/>
    <property type="molecule type" value="Genomic_DNA"/>
</dbReference>
<dbReference type="AlphaFoldDB" id="A0A6J6NXA0"/>
<sequence>MKFIAILSAFSIVFAVPPTMASSIEKKAPCRLEVDNAHISSNILKQENRHAVKVIFRSICNMDQNQLEIKLQIKKNGLFIDHGVTPVLTKRYSFVSELHTILIQDVYVYCRNAQRTLYYGTARAQATIHGKIVTAPQVESKKRVPLACGT</sequence>
<organism evidence="1">
    <name type="scientific">freshwater metagenome</name>
    <dbReference type="NCBI Taxonomy" id="449393"/>
    <lineage>
        <taxon>unclassified sequences</taxon>
        <taxon>metagenomes</taxon>
        <taxon>ecological metagenomes</taxon>
    </lineage>
</organism>
<protein>
    <submittedName>
        <fullName evidence="1">Unannotated protein</fullName>
    </submittedName>
</protein>
<evidence type="ECO:0000313" key="1">
    <source>
        <dbReference type="EMBL" id="CAB4691460.1"/>
    </source>
</evidence>
<accession>A0A6J6NXA0</accession>